<feature type="domain" description="Kanamycin nucleotidyltransferase C-terminal" evidence="1">
    <location>
        <begin position="115"/>
        <end position="241"/>
    </location>
</feature>
<gene>
    <name evidence="2" type="ORF">AJGP001_06345</name>
</gene>
<dbReference type="RefSeq" id="WP_071154619.1">
    <property type="nucleotide sequence ID" value="NZ_CP019401.1"/>
</dbReference>
<evidence type="ECO:0000313" key="3">
    <source>
        <dbReference type="Proteomes" id="UP000189661"/>
    </source>
</evidence>
<dbReference type="SUPFAM" id="SSF81593">
    <property type="entry name" value="Nucleotidyltransferase substrate binding subunit/domain"/>
    <property type="match status" value="1"/>
</dbReference>
<sequence length="253" mass="29318">MLAYPVSTTRKEKLEMIHTIKERLLVAHGDAILAIGAYGSIALKTDGPFSDIELHVITKVANQLESFEFIYDKFKIELSTKDHRTFIKQAKEVDDSWAIKAGVFIHILPIHDPTHLFEQVKDLPFEALDANRRDIMKEFMVWEPYETIAKIRNNYSSGNLNYLDIGARDLLWQSAKLIGLANKTFYTTRARTFKESVELASIPSGYKKLLNFITEGQLQDKEKFYFLCEDLWTGLNEWYINMGLDYRLKELPI</sequence>
<protein>
    <submittedName>
        <fullName evidence="2">KNTase domain-containing protein</fullName>
    </submittedName>
</protein>
<accession>A0ABM6IRG4</accession>
<evidence type="ECO:0000313" key="2">
    <source>
        <dbReference type="EMBL" id="AQU78896.1"/>
    </source>
</evidence>
<dbReference type="Pfam" id="PF07827">
    <property type="entry name" value="KNTase_C"/>
    <property type="match status" value="1"/>
</dbReference>
<organism evidence="2 3">
    <name type="scientific">Planococcus faecalis</name>
    <dbReference type="NCBI Taxonomy" id="1598147"/>
    <lineage>
        <taxon>Bacteria</taxon>
        <taxon>Bacillati</taxon>
        <taxon>Bacillota</taxon>
        <taxon>Bacilli</taxon>
        <taxon>Bacillales</taxon>
        <taxon>Caryophanaceae</taxon>
        <taxon>Planococcus</taxon>
    </lineage>
</organism>
<dbReference type="Gene3D" id="3.30.460.10">
    <property type="entry name" value="Beta Polymerase, domain 2"/>
    <property type="match status" value="1"/>
</dbReference>
<dbReference type="InterPro" id="IPR012481">
    <property type="entry name" value="KNTase_C"/>
</dbReference>
<dbReference type="SUPFAM" id="SSF81301">
    <property type="entry name" value="Nucleotidyltransferase"/>
    <property type="match status" value="1"/>
</dbReference>
<dbReference type="Gene3D" id="1.20.120.330">
    <property type="entry name" value="Nucleotidyltransferases domain 2"/>
    <property type="match status" value="1"/>
</dbReference>
<name>A0ABM6IRG4_9BACL</name>
<dbReference type="InterPro" id="IPR043519">
    <property type="entry name" value="NT_sf"/>
</dbReference>
<dbReference type="Proteomes" id="UP000189661">
    <property type="component" value="Chromosome"/>
</dbReference>
<proteinExistence type="predicted"/>
<evidence type="ECO:0000259" key="1">
    <source>
        <dbReference type="Pfam" id="PF07827"/>
    </source>
</evidence>
<keyword evidence="3" id="KW-1185">Reference proteome</keyword>
<dbReference type="EMBL" id="CP019401">
    <property type="protein sequence ID" value="AQU78896.1"/>
    <property type="molecule type" value="Genomic_DNA"/>
</dbReference>
<reference evidence="2 3" key="1">
    <citation type="submission" date="2017-01" db="EMBL/GenBank/DDBJ databases">
        <title>Planococcus faecalis genome complete sequence.</title>
        <authorList>
            <person name="Lee P.C."/>
        </authorList>
    </citation>
    <scope>NUCLEOTIDE SEQUENCE [LARGE SCALE GENOMIC DNA]</scope>
    <source>
        <strain evidence="2 3">AJ003</strain>
    </source>
</reference>